<dbReference type="SMART" id="SM00862">
    <property type="entry name" value="Trans_reg_C"/>
    <property type="match status" value="1"/>
</dbReference>
<dbReference type="InterPro" id="IPR019734">
    <property type="entry name" value="TPR_rpt"/>
</dbReference>
<dbReference type="RefSeq" id="WP_203925127.1">
    <property type="nucleotide sequence ID" value="NZ_BOPH01000001.1"/>
</dbReference>
<dbReference type="InterPro" id="IPR027417">
    <property type="entry name" value="P-loop_NTPase"/>
</dbReference>
<keyword evidence="2" id="KW-0805">Transcription regulation</keyword>
<dbReference type="Pfam" id="PF13424">
    <property type="entry name" value="TPR_12"/>
    <property type="match status" value="2"/>
</dbReference>
<accession>A0A8J4EAU0</accession>
<comment type="caution">
    <text evidence="8">The sequence shown here is derived from an EMBL/GenBank/DDBJ whole genome shotgun (WGS) entry which is preliminary data.</text>
</comment>
<dbReference type="InterPro" id="IPR016032">
    <property type="entry name" value="Sig_transdc_resp-reg_C-effctor"/>
</dbReference>
<keyword evidence="9" id="KW-1185">Reference proteome</keyword>
<dbReference type="GO" id="GO:0006355">
    <property type="term" value="P:regulation of DNA-templated transcription"/>
    <property type="evidence" value="ECO:0007669"/>
    <property type="project" value="InterPro"/>
</dbReference>
<dbReference type="PRINTS" id="PR00364">
    <property type="entry name" value="DISEASERSIST"/>
</dbReference>
<evidence type="ECO:0000256" key="1">
    <source>
        <dbReference type="ARBA" id="ARBA00005820"/>
    </source>
</evidence>
<dbReference type="PANTHER" id="PTHR35807:SF1">
    <property type="entry name" value="TRANSCRIPTIONAL REGULATOR REDD"/>
    <property type="match status" value="1"/>
</dbReference>
<evidence type="ECO:0000256" key="4">
    <source>
        <dbReference type="ARBA" id="ARBA00023163"/>
    </source>
</evidence>
<dbReference type="InterPro" id="IPR051677">
    <property type="entry name" value="AfsR-DnrI-RedD_regulator"/>
</dbReference>
<dbReference type="InterPro" id="IPR005158">
    <property type="entry name" value="BTAD"/>
</dbReference>
<evidence type="ECO:0000256" key="5">
    <source>
        <dbReference type="SAM" id="MobiDB-lite"/>
    </source>
</evidence>
<reference evidence="8" key="1">
    <citation type="submission" date="2021-01" db="EMBL/GenBank/DDBJ databases">
        <title>Whole genome shotgun sequence of Virgisporangium ochraceum NBRC 16418.</title>
        <authorList>
            <person name="Komaki H."/>
            <person name="Tamura T."/>
        </authorList>
    </citation>
    <scope>NUCLEOTIDE SEQUENCE</scope>
    <source>
        <strain evidence="8">NBRC 16418</strain>
    </source>
</reference>
<sequence>MVRVRYGVLGPLEVGLGTERVRPRSRRQRAVLSLLLLNANRVVPIDELIAACWEQPPATAREQTHGVVFRLRGLLGEAGAALRTAPPGYLLEVAPDELDLEVFERLLGIARAHDAAGNPAAASDRIHEALDLWRGPALPDLDAPRMVAEAGRLDELRFQALTSRIELDLRLGREQRLVPELTALVAEHPYREDLRGQLMLALYRTGRQTEALAVYREGRQLLHDEIGVEPGEELRALEQSVLNRDPALGTPEPEPAAGNPKPAAGQEPVAGSPKPADDGPEPVYRNDLPPDVHDLTGRDADLALVLAATRTADQPVVVTVDGMGGVGKTTLAVHAAHRLAGDYPDGRIFLDLRAHSVGQEPLDPRQALGALLRADGVPAELVPDQFEERVARWRARLAGRRLLLVLDNAASAAQVRPLLTTAPGCATIVTSRRRLTGLDRVTSICLEELSPDAAATLFSTVLGGDRAAAEPVAVADVVRLCGYLPLAIQLAGARLRHRPSWTVEHLASRLSDRHRRLTELSAEDRSVASALALSYEPLPDAERWLFRLLAVVPGDDFHRRTIAAAADLDGDDAEDLLQRLVDAHLVEQRVPDRYHLHDLTRQFARETAEREDSAADRTAALDRVLDHLFTAAMPAVDRVAPLRHRIAVESVRRPDLLPDTASAGAARTWLETERATIADAVRMAHEYGRDTRCWRLAQAMSPFYMLRSYFDDWAATHDTALAAARRSGDRLGEAITLAELGTVGWVTARYAEATELCERALAIHRDIGNVNGQAATLRLLGSISQRQGRYADALRHLDGSIALARELSDRRMEANALSSAAIAHFRSGRAETAAELFRSALDRYQEVDDPGGVAATLTNLGYVLIQAGRCREARGHLERSLVLRDTVGDSHTGQTLTNLAIVHRTLGNPRRALEYHDRALESFRLCGDRSGESEALNDLADTLAAVGPDGQAHRHYREALELAVDTGNSFQQARAHEGLARSINDDSPFRDEHRRRALAIYTQLGAPDAERVRYKTVT</sequence>
<dbReference type="CDD" id="cd15831">
    <property type="entry name" value="BTAD"/>
    <property type="match status" value="1"/>
</dbReference>
<evidence type="ECO:0000313" key="9">
    <source>
        <dbReference type="Proteomes" id="UP000635606"/>
    </source>
</evidence>
<dbReference type="SMART" id="SM00028">
    <property type="entry name" value="TPR"/>
    <property type="match status" value="7"/>
</dbReference>
<dbReference type="InterPro" id="IPR036388">
    <property type="entry name" value="WH-like_DNA-bd_sf"/>
</dbReference>
<dbReference type="SUPFAM" id="SSF48452">
    <property type="entry name" value="TPR-like"/>
    <property type="match status" value="3"/>
</dbReference>
<dbReference type="PANTHER" id="PTHR35807">
    <property type="entry name" value="TRANSCRIPTIONAL REGULATOR REDD-RELATED"/>
    <property type="match status" value="1"/>
</dbReference>
<dbReference type="SMART" id="SM01043">
    <property type="entry name" value="BTAD"/>
    <property type="match status" value="1"/>
</dbReference>
<dbReference type="GO" id="GO:0003677">
    <property type="term" value="F:DNA binding"/>
    <property type="evidence" value="ECO:0007669"/>
    <property type="project" value="UniProtKB-KW"/>
</dbReference>
<evidence type="ECO:0000259" key="7">
    <source>
        <dbReference type="SMART" id="SM01043"/>
    </source>
</evidence>
<dbReference type="SUPFAM" id="SSF52540">
    <property type="entry name" value="P-loop containing nucleoside triphosphate hydrolases"/>
    <property type="match status" value="1"/>
</dbReference>
<name>A0A8J4EAU0_9ACTN</name>
<dbReference type="SUPFAM" id="SSF46894">
    <property type="entry name" value="C-terminal effector domain of the bipartite response regulators"/>
    <property type="match status" value="1"/>
</dbReference>
<dbReference type="InterPro" id="IPR011990">
    <property type="entry name" value="TPR-like_helical_dom_sf"/>
</dbReference>
<feature type="region of interest" description="Disordered" evidence="5">
    <location>
        <begin position="245"/>
        <end position="295"/>
    </location>
</feature>
<gene>
    <name evidence="8" type="ORF">Voc01_000290</name>
</gene>
<dbReference type="GO" id="GO:0000160">
    <property type="term" value="P:phosphorelay signal transduction system"/>
    <property type="evidence" value="ECO:0007669"/>
    <property type="project" value="InterPro"/>
</dbReference>
<protein>
    <submittedName>
        <fullName evidence="8">SARP family transcriptional regulator</fullName>
    </submittedName>
</protein>
<evidence type="ECO:0000259" key="6">
    <source>
        <dbReference type="SMART" id="SM00862"/>
    </source>
</evidence>
<comment type="similarity">
    <text evidence="1">Belongs to the AfsR/DnrI/RedD regulatory family.</text>
</comment>
<proteinExistence type="inferred from homology"/>
<dbReference type="GO" id="GO:0043531">
    <property type="term" value="F:ADP binding"/>
    <property type="evidence" value="ECO:0007669"/>
    <property type="project" value="InterPro"/>
</dbReference>
<dbReference type="EMBL" id="BOPH01000001">
    <property type="protein sequence ID" value="GIJ65112.1"/>
    <property type="molecule type" value="Genomic_DNA"/>
</dbReference>
<dbReference type="Gene3D" id="1.10.8.430">
    <property type="entry name" value="Helical domain of apoptotic protease-activating factors"/>
    <property type="match status" value="1"/>
</dbReference>
<keyword evidence="3" id="KW-0238">DNA-binding</keyword>
<dbReference type="Gene3D" id="3.40.50.300">
    <property type="entry name" value="P-loop containing nucleotide triphosphate hydrolases"/>
    <property type="match status" value="1"/>
</dbReference>
<dbReference type="Proteomes" id="UP000635606">
    <property type="component" value="Unassembled WGS sequence"/>
</dbReference>
<evidence type="ECO:0000256" key="2">
    <source>
        <dbReference type="ARBA" id="ARBA00023015"/>
    </source>
</evidence>
<keyword evidence="4" id="KW-0804">Transcription</keyword>
<dbReference type="Gene3D" id="1.25.40.10">
    <property type="entry name" value="Tetratricopeptide repeat domain"/>
    <property type="match status" value="2"/>
</dbReference>
<dbReference type="Gene3D" id="1.10.10.10">
    <property type="entry name" value="Winged helix-like DNA-binding domain superfamily/Winged helix DNA-binding domain"/>
    <property type="match status" value="2"/>
</dbReference>
<evidence type="ECO:0000313" key="8">
    <source>
        <dbReference type="EMBL" id="GIJ65112.1"/>
    </source>
</evidence>
<dbReference type="InterPro" id="IPR001867">
    <property type="entry name" value="OmpR/PhoB-type_DNA-bd"/>
</dbReference>
<feature type="domain" description="Bacterial transcriptional activator" evidence="7">
    <location>
        <begin position="98"/>
        <end position="242"/>
    </location>
</feature>
<feature type="domain" description="OmpR/PhoB-type" evidence="6">
    <location>
        <begin position="18"/>
        <end position="91"/>
    </location>
</feature>
<dbReference type="AlphaFoldDB" id="A0A8J4EAU0"/>
<organism evidence="8 9">
    <name type="scientific">Virgisporangium ochraceum</name>
    <dbReference type="NCBI Taxonomy" id="65505"/>
    <lineage>
        <taxon>Bacteria</taxon>
        <taxon>Bacillati</taxon>
        <taxon>Actinomycetota</taxon>
        <taxon>Actinomycetes</taxon>
        <taxon>Micromonosporales</taxon>
        <taxon>Micromonosporaceae</taxon>
        <taxon>Virgisporangium</taxon>
    </lineage>
</organism>
<evidence type="ECO:0000256" key="3">
    <source>
        <dbReference type="ARBA" id="ARBA00023125"/>
    </source>
</evidence>
<dbReference type="InterPro" id="IPR042197">
    <property type="entry name" value="Apaf_helical"/>
</dbReference>
<dbReference type="Pfam" id="PF03704">
    <property type="entry name" value="BTAD"/>
    <property type="match status" value="1"/>
</dbReference>